<dbReference type="PANTHER" id="PTHR31507">
    <property type="entry name" value="PROTEIN CBG15923"/>
    <property type="match status" value="1"/>
</dbReference>
<name>A0A8S1HD97_9PELO</name>
<evidence type="ECO:0000313" key="1">
    <source>
        <dbReference type="EMBL" id="CAD6193062.1"/>
    </source>
</evidence>
<dbReference type="EMBL" id="CAJGYM010000032">
    <property type="protein sequence ID" value="CAD6193062.1"/>
    <property type="molecule type" value="Genomic_DNA"/>
</dbReference>
<dbReference type="AlphaFoldDB" id="A0A8S1HD97"/>
<protein>
    <submittedName>
        <fullName evidence="1">Uncharacterized protein</fullName>
    </submittedName>
</protein>
<gene>
    <name evidence="1" type="ORF">CAUJ_LOCUS8981</name>
</gene>
<dbReference type="OrthoDB" id="5789104at2759"/>
<accession>A0A8S1HD97</accession>
<evidence type="ECO:0000313" key="2">
    <source>
        <dbReference type="Proteomes" id="UP000835052"/>
    </source>
</evidence>
<dbReference type="InterPro" id="IPR000884">
    <property type="entry name" value="TSP1_rpt"/>
</dbReference>
<dbReference type="InterPro" id="IPR036383">
    <property type="entry name" value="TSP1_rpt_sf"/>
</dbReference>
<reference evidence="1" key="1">
    <citation type="submission" date="2020-10" db="EMBL/GenBank/DDBJ databases">
        <authorList>
            <person name="Kikuchi T."/>
        </authorList>
    </citation>
    <scope>NUCLEOTIDE SEQUENCE</scope>
    <source>
        <strain evidence="1">NKZ352</strain>
    </source>
</reference>
<organism evidence="1 2">
    <name type="scientific">Caenorhabditis auriculariae</name>
    <dbReference type="NCBI Taxonomy" id="2777116"/>
    <lineage>
        <taxon>Eukaryota</taxon>
        <taxon>Metazoa</taxon>
        <taxon>Ecdysozoa</taxon>
        <taxon>Nematoda</taxon>
        <taxon>Chromadorea</taxon>
        <taxon>Rhabditida</taxon>
        <taxon>Rhabditina</taxon>
        <taxon>Rhabditomorpha</taxon>
        <taxon>Rhabditoidea</taxon>
        <taxon>Rhabditidae</taxon>
        <taxon>Peloderinae</taxon>
        <taxon>Caenorhabditis</taxon>
    </lineage>
</organism>
<proteinExistence type="predicted"/>
<dbReference type="PROSITE" id="PS50092">
    <property type="entry name" value="TSP1"/>
    <property type="match status" value="2"/>
</dbReference>
<dbReference type="Gene3D" id="2.20.100.10">
    <property type="entry name" value="Thrombospondin type-1 (TSP1) repeat"/>
    <property type="match status" value="1"/>
</dbReference>
<comment type="caution">
    <text evidence="1">The sequence shown here is derived from an EMBL/GenBank/DDBJ whole genome shotgun (WGS) entry which is preliminary data.</text>
</comment>
<keyword evidence="2" id="KW-1185">Reference proteome</keyword>
<dbReference type="Proteomes" id="UP000835052">
    <property type="component" value="Unassembled WGS sequence"/>
</dbReference>
<sequence>MIGAEATAGSWSPWGTWADTCANCPSTSVYRGRTRVCIPAADGTNEPCVGSRVEETVCNCPTEGLWGEWSAASACKPNCGFCGRRSRTRSCTQVDGCAAVDCVGDDTSVDPTPCSNSDSICMFPNPNCCSDGPQKYKKAMDLVTKRFYCEPR</sequence>
<dbReference type="PANTHER" id="PTHR31507:SF3">
    <property type="entry name" value="TIL DOMAIN-CONTAINING PROTEIN"/>
    <property type="match status" value="1"/>
</dbReference>